<protein>
    <submittedName>
        <fullName evidence="1">Uncharacterized protein</fullName>
    </submittedName>
</protein>
<evidence type="ECO:0000313" key="2">
    <source>
        <dbReference type="Proteomes" id="UP001596011"/>
    </source>
</evidence>
<dbReference type="Proteomes" id="UP001596011">
    <property type="component" value="Unassembled WGS sequence"/>
</dbReference>
<dbReference type="RefSeq" id="WP_377141304.1">
    <property type="nucleotide sequence ID" value="NZ_JBHSFI010000009.1"/>
</dbReference>
<accession>A0ABV9HRT8</accession>
<sequence>MTGACGPPVPGAGDPTAAFAAAVELLARGSDQLLAAAVEVDWEAPAAELYRAEVAEAALAVARDISQLKEAMSRVAVLRAAGVPG</sequence>
<proteinExistence type="predicted"/>
<reference evidence="2" key="1">
    <citation type="journal article" date="2019" name="Int. J. Syst. Evol. Microbiol.">
        <title>The Global Catalogue of Microorganisms (GCM) 10K type strain sequencing project: providing services to taxonomists for standard genome sequencing and annotation.</title>
        <authorList>
            <consortium name="The Broad Institute Genomics Platform"/>
            <consortium name="The Broad Institute Genome Sequencing Center for Infectious Disease"/>
            <person name="Wu L."/>
            <person name="Ma J."/>
        </authorList>
    </citation>
    <scope>NUCLEOTIDE SEQUENCE [LARGE SCALE GENOMIC DNA]</scope>
    <source>
        <strain evidence="2">CCUG 42722</strain>
    </source>
</reference>
<name>A0ABV9HRT8_9MICO</name>
<organism evidence="1 2">
    <name type="scientific">Promicromonospora alba</name>
    <dbReference type="NCBI Taxonomy" id="1616110"/>
    <lineage>
        <taxon>Bacteria</taxon>
        <taxon>Bacillati</taxon>
        <taxon>Actinomycetota</taxon>
        <taxon>Actinomycetes</taxon>
        <taxon>Micrococcales</taxon>
        <taxon>Promicromonosporaceae</taxon>
        <taxon>Promicromonospora</taxon>
    </lineage>
</organism>
<evidence type="ECO:0000313" key="1">
    <source>
        <dbReference type="EMBL" id="MFC4631655.1"/>
    </source>
</evidence>
<comment type="caution">
    <text evidence="1">The sequence shown here is derived from an EMBL/GenBank/DDBJ whole genome shotgun (WGS) entry which is preliminary data.</text>
</comment>
<dbReference type="EMBL" id="JBHSFI010000009">
    <property type="protein sequence ID" value="MFC4631655.1"/>
    <property type="molecule type" value="Genomic_DNA"/>
</dbReference>
<keyword evidence="2" id="KW-1185">Reference proteome</keyword>
<gene>
    <name evidence="1" type="ORF">ACFO6V_25675</name>
</gene>